<dbReference type="EMBL" id="BLLF01001618">
    <property type="protein sequence ID" value="GFH20345.1"/>
    <property type="molecule type" value="Genomic_DNA"/>
</dbReference>
<feature type="non-terminal residue" evidence="2">
    <location>
        <position position="1"/>
    </location>
</feature>
<protein>
    <submittedName>
        <fullName evidence="2">Uncharacterized protein</fullName>
    </submittedName>
</protein>
<keyword evidence="3" id="KW-1185">Reference proteome</keyword>
<feature type="compositionally biased region" description="Low complexity" evidence="1">
    <location>
        <begin position="125"/>
        <end position="145"/>
    </location>
</feature>
<comment type="caution">
    <text evidence="2">The sequence shown here is derived from an EMBL/GenBank/DDBJ whole genome shotgun (WGS) entry which is preliminary data.</text>
</comment>
<accession>A0A699ZEP8</accession>
<sequence length="154" mass="15510">MGWRTATVHANKQAYLLLAAALQAWHLAALRLADLRQRQQQLAGAHARRLKAGLLYSWQAWCAAKARGRKQALQTPAQGAEGLGALGSGAQGQQEQAGGQPGMAQIHPAAGGADGLEGAVRHRSAGPAPGGTTTAGCGQTLAALGPGPGAEGLA</sequence>
<evidence type="ECO:0000313" key="3">
    <source>
        <dbReference type="Proteomes" id="UP000485058"/>
    </source>
</evidence>
<feature type="non-terminal residue" evidence="2">
    <location>
        <position position="154"/>
    </location>
</feature>
<feature type="compositionally biased region" description="Low complexity" evidence="1">
    <location>
        <begin position="91"/>
        <end position="105"/>
    </location>
</feature>
<gene>
    <name evidence="2" type="ORF">HaLaN_17453</name>
</gene>
<dbReference type="AlphaFoldDB" id="A0A699ZEP8"/>
<reference evidence="2 3" key="1">
    <citation type="submission" date="2020-02" db="EMBL/GenBank/DDBJ databases">
        <title>Draft genome sequence of Haematococcus lacustris strain NIES-144.</title>
        <authorList>
            <person name="Morimoto D."/>
            <person name="Nakagawa S."/>
            <person name="Yoshida T."/>
            <person name="Sawayama S."/>
        </authorList>
    </citation>
    <scope>NUCLEOTIDE SEQUENCE [LARGE SCALE GENOMIC DNA]</scope>
    <source>
        <strain evidence="2 3">NIES-144</strain>
    </source>
</reference>
<dbReference type="Proteomes" id="UP000485058">
    <property type="component" value="Unassembled WGS sequence"/>
</dbReference>
<name>A0A699ZEP8_HAELA</name>
<evidence type="ECO:0000313" key="2">
    <source>
        <dbReference type="EMBL" id="GFH20345.1"/>
    </source>
</evidence>
<evidence type="ECO:0000256" key="1">
    <source>
        <dbReference type="SAM" id="MobiDB-lite"/>
    </source>
</evidence>
<proteinExistence type="predicted"/>
<organism evidence="2 3">
    <name type="scientific">Haematococcus lacustris</name>
    <name type="common">Green alga</name>
    <name type="synonym">Haematococcus pluvialis</name>
    <dbReference type="NCBI Taxonomy" id="44745"/>
    <lineage>
        <taxon>Eukaryota</taxon>
        <taxon>Viridiplantae</taxon>
        <taxon>Chlorophyta</taxon>
        <taxon>core chlorophytes</taxon>
        <taxon>Chlorophyceae</taxon>
        <taxon>CS clade</taxon>
        <taxon>Chlamydomonadales</taxon>
        <taxon>Haematococcaceae</taxon>
        <taxon>Haematococcus</taxon>
    </lineage>
</organism>
<feature type="compositionally biased region" description="Gly residues" evidence="1">
    <location>
        <begin position="81"/>
        <end position="90"/>
    </location>
</feature>
<feature type="region of interest" description="Disordered" evidence="1">
    <location>
        <begin position="71"/>
        <end position="154"/>
    </location>
</feature>